<dbReference type="Proteomes" id="UP000782241">
    <property type="component" value="Unassembled WGS sequence"/>
</dbReference>
<protein>
    <recommendedName>
        <fullName evidence="10">Enoyl reductase (ER) domain-containing protein</fullName>
    </recommendedName>
</protein>
<dbReference type="Gene3D" id="3.40.50.720">
    <property type="entry name" value="NAD(P)-binding Rossmann-like Domain"/>
    <property type="match status" value="1"/>
</dbReference>
<dbReference type="InterPro" id="IPR002328">
    <property type="entry name" value="ADH_Zn_CS"/>
</dbReference>
<dbReference type="GO" id="GO:0008270">
    <property type="term" value="F:zinc ion binding"/>
    <property type="evidence" value="ECO:0007669"/>
    <property type="project" value="InterPro"/>
</dbReference>
<dbReference type="InterPro" id="IPR002110">
    <property type="entry name" value="Ankyrin_rpt"/>
</dbReference>
<evidence type="ECO:0000256" key="9">
    <source>
        <dbReference type="RuleBase" id="RU361277"/>
    </source>
</evidence>
<evidence type="ECO:0000256" key="5">
    <source>
        <dbReference type="ARBA" id="ARBA00022723"/>
    </source>
</evidence>
<evidence type="ECO:0000256" key="7">
    <source>
        <dbReference type="ARBA" id="ARBA00023002"/>
    </source>
</evidence>
<accession>A0A9P7GVV4</accession>
<dbReference type="Pfam" id="PF12796">
    <property type="entry name" value="Ank_2"/>
    <property type="match status" value="1"/>
</dbReference>
<keyword evidence="7" id="KW-0560">Oxidoreductase</keyword>
<dbReference type="SMART" id="SM00248">
    <property type="entry name" value="ANK"/>
    <property type="match status" value="4"/>
</dbReference>
<comment type="similarity">
    <text evidence="2 9">Belongs to the zinc-containing alcohol dehydrogenase family.</text>
</comment>
<evidence type="ECO:0000256" key="4">
    <source>
        <dbReference type="ARBA" id="ARBA00022553"/>
    </source>
</evidence>
<dbReference type="Pfam" id="PF08240">
    <property type="entry name" value="ADH_N"/>
    <property type="match status" value="1"/>
</dbReference>
<dbReference type="Gene3D" id="1.25.40.20">
    <property type="entry name" value="Ankyrin repeat-containing domain"/>
    <property type="match status" value="2"/>
</dbReference>
<reference evidence="11" key="1">
    <citation type="submission" date="2021-04" db="EMBL/GenBank/DDBJ databases">
        <title>Draft genome of Fusarium avenaceum strain F156N33, isolated from an atmospheric sample in Virginia.</title>
        <authorList>
            <person name="Yang S."/>
            <person name="Vinatzer B.A."/>
            <person name="Coleman J."/>
        </authorList>
    </citation>
    <scope>NUCLEOTIDE SEQUENCE</scope>
    <source>
        <strain evidence="11">F156N33</strain>
    </source>
</reference>
<feature type="repeat" description="ANK" evidence="8">
    <location>
        <begin position="630"/>
        <end position="651"/>
    </location>
</feature>
<comment type="cofactor">
    <cofactor evidence="1 9">
        <name>Zn(2+)</name>
        <dbReference type="ChEBI" id="CHEBI:29105"/>
    </cofactor>
</comment>
<evidence type="ECO:0000313" key="12">
    <source>
        <dbReference type="Proteomes" id="UP000782241"/>
    </source>
</evidence>
<feature type="non-terminal residue" evidence="11">
    <location>
        <position position="1"/>
    </location>
</feature>
<dbReference type="Pfam" id="PF00501">
    <property type="entry name" value="AMP-binding"/>
    <property type="match status" value="1"/>
</dbReference>
<comment type="caution">
    <text evidence="11">The sequence shown here is derived from an EMBL/GenBank/DDBJ whole genome shotgun (WGS) entry which is preliminary data.</text>
</comment>
<dbReference type="PROSITE" id="PS00455">
    <property type="entry name" value="AMP_BINDING"/>
    <property type="match status" value="1"/>
</dbReference>
<dbReference type="Gene3D" id="3.40.50.12780">
    <property type="entry name" value="N-terminal domain of ligase-like"/>
    <property type="match status" value="2"/>
</dbReference>
<evidence type="ECO:0000256" key="1">
    <source>
        <dbReference type="ARBA" id="ARBA00001947"/>
    </source>
</evidence>
<keyword evidence="12" id="KW-1185">Reference proteome</keyword>
<dbReference type="SUPFAM" id="SSF56801">
    <property type="entry name" value="Acetyl-CoA synthetase-like"/>
    <property type="match status" value="1"/>
</dbReference>
<dbReference type="SUPFAM" id="SSF50129">
    <property type="entry name" value="GroES-like"/>
    <property type="match status" value="1"/>
</dbReference>
<dbReference type="InterPro" id="IPR020843">
    <property type="entry name" value="ER"/>
</dbReference>
<evidence type="ECO:0000259" key="10">
    <source>
        <dbReference type="SMART" id="SM00829"/>
    </source>
</evidence>
<dbReference type="InterPro" id="IPR036291">
    <property type="entry name" value="NAD(P)-bd_dom_sf"/>
</dbReference>
<dbReference type="InterPro" id="IPR011032">
    <property type="entry name" value="GroES-like_sf"/>
</dbReference>
<gene>
    <name evidence="11" type="ORF">KAF25_006841</name>
</gene>
<evidence type="ECO:0000256" key="6">
    <source>
        <dbReference type="ARBA" id="ARBA00022833"/>
    </source>
</evidence>
<dbReference type="AlphaFoldDB" id="A0A9P7GVV4"/>
<proteinExistence type="inferred from homology"/>
<sequence>MRESPAQQLKNRVIPFKSTIMNTKIIAAYEPQDNKPDFRVQQATLRAINHDELLIRVVATGVCHTDLIFATWPADQIPYPKVLGHEGSGVVVEAGSNVSKARVGDSVLLSFQNCKSCHDCQEGHPAFCSNFTAANYGGEAAGYSADGKDLRGSFFGQSSFSELAVVKETSIVNVSKLTKSEDELRLFAPLGCGFQTGAGTVDNVAQASEKDILVVAGLGGVGLVSIMTARLKCCKIIIGIDRLSDRLQLAKSLGATHVIDTANKDLDIQQEIQNITVGKGSTITIDTTGNMDIIRAGMEFTANRGQLIIVGVPPLDAFLDVHIIRFMQSGKIIRGSIEGDVIPSEYIPKMILWYRDGLFPIDKLISFYKPEDFETALEDMRSGRTIWYPIVMLGTICAGGIFTGANSGYTCSAVTCIVINSVDIDTMHRPVVLNFSSGTTGLPKACCIIHGNLVAKSEQTPHLDRMARAQREDPAYAVNDVHCAFLPLYHAIPPVVSMLVNSALVCQFDLSSVKFLICGAAPLQRELELQLEAIFITLFGPDEFDPLHETVGYLVPNMQIKIIKEEGQYATYGEEGESIVRLLLDMGKVNVNARDNNGRIPLIAASANGHEEVVRMLPDKGADVMAADNNGWNPLHVASASGHVDVIKLLLGVSSVDASKTDHLGRTALFLASRYGQHRAVQVLLSSARINPDIRDWLGSTSLFAVVANGHFEVVELLVAASISIEKECRVSRDLLWWAPRWQHSDQPAPKS</sequence>
<keyword evidence="5 9" id="KW-0479">Metal-binding</keyword>
<dbReference type="SUPFAM" id="SSF48403">
    <property type="entry name" value="Ankyrin repeat"/>
    <property type="match status" value="1"/>
</dbReference>
<dbReference type="PROSITE" id="PS00059">
    <property type="entry name" value="ADH_ZINC"/>
    <property type="match status" value="1"/>
</dbReference>
<dbReference type="SUPFAM" id="SSF51735">
    <property type="entry name" value="NAD(P)-binding Rossmann-fold domains"/>
    <property type="match status" value="1"/>
</dbReference>
<dbReference type="InterPro" id="IPR036770">
    <property type="entry name" value="Ankyrin_rpt-contain_sf"/>
</dbReference>
<name>A0A9P7GVV4_9HYPO</name>
<evidence type="ECO:0000256" key="3">
    <source>
        <dbReference type="ARBA" id="ARBA00022450"/>
    </source>
</evidence>
<dbReference type="CDD" id="cd08278">
    <property type="entry name" value="benzyl_alcohol_DH"/>
    <property type="match status" value="1"/>
</dbReference>
<keyword evidence="6 9" id="KW-0862">Zinc</keyword>
<dbReference type="InterPro" id="IPR000873">
    <property type="entry name" value="AMP-dep_synth/lig_dom"/>
</dbReference>
<dbReference type="EMBL" id="JAGPUO010000030">
    <property type="protein sequence ID" value="KAG5655338.1"/>
    <property type="molecule type" value="Genomic_DNA"/>
</dbReference>
<keyword evidence="3" id="KW-0596">Phosphopantetheine</keyword>
<evidence type="ECO:0000313" key="11">
    <source>
        <dbReference type="EMBL" id="KAG5655338.1"/>
    </source>
</evidence>
<keyword evidence="8" id="KW-0040">ANK repeat</keyword>
<dbReference type="InterPro" id="IPR013149">
    <property type="entry name" value="ADH-like_C"/>
</dbReference>
<dbReference type="PANTHER" id="PTHR43350">
    <property type="entry name" value="NAD-DEPENDENT ALCOHOL DEHYDROGENASE"/>
    <property type="match status" value="1"/>
</dbReference>
<evidence type="ECO:0000256" key="8">
    <source>
        <dbReference type="PROSITE-ProRule" id="PRU00023"/>
    </source>
</evidence>
<dbReference type="InterPro" id="IPR020845">
    <property type="entry name" value="AMP-binding_CS"/>
</dbReference>
<dbReference type="PROSITE" id="PS50088">
    <property type="entry name" value="ANK_REPEAT"/>
    <property type="match status" value="2"/>
</dbReference>
<feature type="repeat" description="ANK" evidence="8">
    <location>
        <begin position="597"/>
        <end position="629"/>
    </location>
</feature>
<dbReference type="Gene3D" id="3.90.180.10">
    <property type="entry name" value="Medium-chain alcohol dehydrogenases, catalytic domain"/>
    <property type="match status" value="1"/>
</dbReference>
<dbReference type="InterPro" id="IPR042099">
    <property type="entry name" value="ANL_N_sf"/>
</dbReference>
<feature type="domain" description="Enoyl reductase (ER)" evidence="10">
    <location>
        <begin position="33"/>
        <end position="386"/>
    </location>
</feature>
<dbReference type="GO" id="GO:0016491">
    <property type="term" value="F:oxidoreductase activity"/>
    <property type="evidence" value="ECO:0007669"/>
    <property type="project" value="UniProtKB-KW"/>
</dbReference>
<dbReference type="Pfam" id="PF00023">
    <property type="entry name" value="Ank"/>
    <property type="match status" value="1"/>
</dbReference>
<evidence type="ECO:0000256" key="2">
    <source>
        <dbReference type="ARBA" id="ARBA00008072"/>
    </source>
</evidence>
<dbReference type="InterPro" id="IPR013154">
    <property type="entry name" value="ADH-like_N"/>
</dbReference>
<dbReference type="PROSITE" id="PS50297">
    <property type="entry name" value="ANK_REP_REGION"/>
    <property type="match status" value="2"/>
</dbReference>
<dbReference type="SMART" id="SM00829">
    <property type="entry name" value="PKS_ER"/>
    <property type="match status" value="1"/>
</dbReference>
<dbReference type="Pfam" id="PF00107">
    <property type="entry name" value="ADH_zinc_N"/>
    <property type="match status" value="1"/>
</dbReference>
<keyword evidence="4" id="KW-0597">Phosphoprotein</keyword>
<organism evidence="11 12">
    <name type="scientific">Fusarium avenaceum</name>
    <dbReference type="NCBI Taxonomy" id="40199"/>
    <lineage>
        <taxon>Eukaryota</taxon>
        <taxon>Fungi</taxon>
        <taxon>Dikarya</taxon>
        <taxon>Ascomycota</taxon>
        <taxon>Pezizomycotina</taxon>
        <taxon>Sordariomycetes</taxon>
        <taxon>Hypocreomycetidae</taxon>
        <taxon>Hypocreales</taxon>
        <taxon>Nectriaceae</taxon>
        <taxon>Fusarium</taxon>
        <taxon>Fusarium tricinctum species complex</taxon>
    </lineage>
</organism>
<dbReference type="PANTHER" id="PTHR43350:SF2">
    <property type="entry name" value="GROES-LIKE ZINC-BINDING ALCOHOL DEHYDROGENASE FAMILY PROTEIN"/>
    <property type="match status" value="1"/>
</dbReference>